<reference evidence="2" key="1">
    <citation type="journal article" date="2017" name="Nat. Microbiol.">
        <title>Global analysis of biosynthetic gene clusters reveals vast potential of secondary metabolite production in Penicillium species.</title>
        <authorList>
            <person name="Nielsen J.C."/>
            <person name="Grijseels S."/>
            <person name="Prigent S."/>
            <person name="Ji B."/>
            <person name="Dainat J."/>
            <person name="Nielsen K.F."/>
            <person name="Frisvad J.C."/>
            <person name="Workman M."/>
            <person name="Nielsen J."/>
        </authorList>
    </citation>
    <scope>NUCLEOTIDE SEQUENCE [LARGE SCALE GENOMIC DNA]</scope>
    <source>
        <strain evidence="2">IBT 14082</strain>
    </source>
</reference>
<dbReference type="Proteomes" id="UP000191342">
    <property type="component" value="Unassembled WGS sequence"/>
</dbReference>
<evidence type="ECO:0000313" key="2">
    <source>
        <dbReference type="Proteomes" id="UP000191342"/>
    </source>
</evidence>
<comment type="caution">
    <text evidence="1">The sequence shown here is derived from an EMBL/GenBank/DDBJ whole genome shotgun (WGS) entry which is preliminary data.</text>
</comment>
<dbReference type="OrthoDB" id="4310332at2759"/>
<protein>
    <submittedName>
        <fullName evidence="1">Uncharacterized protein</fullName>
    </submittedName>
</protein>
<dbReference type="STRING" id="254877.A0A1V6TLE7"/>
<dbReference type="AlphaFoldDB" id="A0A1V6TLE7"/>
<sequence length="229" mass="26456">MDELPFRNWCLNCLHSSIANYAPHHLRPFQIHCAPSEDGQSCGQCYHRNITCDPPSMGMQGDVYDLCAILEWAGKFWSQEEKFIWNLGFRLAICEASKELCIKFERAEMSHRRHHMLSVIDWNDTSEVQNADIDNYRRFLAQRRGALPALTLPTTGIMNRQDFVTYNPERLLRLSSGDPGFLVWVEAKTAFLNCMQQRSISIYGGEDRKNGKRRLALIKNGFPAELNWV</sequence>
<accession>A0A1V6TLE7</accession>
<evidence type="ECO:0000313" key="1">
    <source>
        <dbReference type="EMBL" id="OQE26986.1"/>
    </source>
</evidence>
<gene>
    <name evidence="1" type="ORF">PENFLA_c006G08226</name>
</gene>
<organism evidence="1 2">
    <name type="scientific">Penicillium flavigenum</name>
    <dbReference type="NCBI Taxonomy" id="254877"/>
    <lineage>
        <taxon>Eukaryota</taxon>
        <taxon>Fungi</taxon>
        <taxon>Dikarya</taxon>
        <taxon>Ascomycota</taxon>
        <taxon>Pezizomycotina</taxon>
        <taxon>Eurotiomycetes</taxon>
        <taxon>Eurotiomycetidae</taxon>
        <taxon>Eurotiales</taxon>
        <taxon>Aspergillaceae</taxon>
        <taxon>Penicillium</taxon>
    </lineage>
</organism>
<proteinExistence type="predicted"/>
<dbReference type="EMBL" id="MLQL01000006">
    <property type="protein sequence ID" value="OQE26986.1"/>
    <property type="molecule type" value="Genomic_DNA"/>
</dbReference>
<name>A0A1V6TLE7_9EURO</name>
<keyword evidence="2" id="KW-1185">Reference proteome</keyword>